<dbReference type="Proteomes" id="UP000075515">
    <property type="component" value="Unassembled WGS sequence"/>
</dbReference>
<proteinExistence type="predicted"/>
<name>A0A150RCG9_SORCE</name>
<dbReference type="InterPro" id="IPR012334">
    <property type="entry name" value="Pectin_lyas_fold"/>
</dbReference>
<evidence type="ECO:0000313" key="2">
    <source>
        <dbReference type="Proteomes" id="UP000075515"/>
    </source>
</evidence>
<protein>
    <submittedName>
        <fullName evidence="1">Uncharacterized protein</fullName>
    </submittedName>
</protein>
<gene>
    <name evidence="1" type="ORF">BE18_08425</name>
</gene>
<dbReference type="EMBL" id="JEMC01003861">
    <property type="protein sequence ID" value="KYF77915.1"/>
    <property type="molecule type" value="Genomic_DNA"/>
</dbReference>
<organism evidence="1 2">
    <name type="scientific">Sorangium cellulosum</name>
    <name type="common">Polyangium cellulosum</name>
    <dbReference type="NCBI Taxonomy" id="56"/>
    <lineage>
        <taxon>Bacteria</taxon>
        <taxon>Pseudomonadati</taxon>
        <taxon>Myxococcota</taxon>
        <taxon>Polyangia</taxon>
        <taxon>Polyangiales</taxon>
        <taxon>Polyangiaceae</taxon>
        <taxon>Sorangium</taxon>
    </lineage>
</organism>
<accession>A0A150RCG9</accession>
<reference evidence="1 2" key="1">
    <citation type="submission" date="2014-02" db="EMBL/GenBank/DDBJ databases">
        <title>The small core and large imbalanced accessory genome model reveals a collaborative survival strategy of Sorangium cellulosum strains in nature.</title>
        <authorList>
            <person name="Han K."/>
            <person name="Peng R."/>
            <person name="Blom J."/>
            <person name="Li Y.-Z."/>
        </authorList>
    </citation>
    <scope>NUCLEOTIDE SEQUENCE [LARGE SCALE GENOMIC DNA]</scope>
    <source>
        <strain evidence="1 2">So0149</strain>
    </source>
</reference>
<dbReference type="Gene3D" id="2.160.20.10">
    <property type="entry name" value="Single-stranded right-handed beta-helix, Pectin lyase-like"/>
    <property type="match status" value="1"/>
</dbReference>
<comment type="caution">
    <text evidence="1">The sequence shown here is derived from an EMBL/GenBank/DDBJ whole genome shotgun (WGS) entry which is preliminary data.</text>
</comment>
<sequence>MVLENSVFDAVKSPHHDDDGTLVATGNIYRDTSGTKESSGSTYSFFDPSDCYEYSLDPADEVEALLTRCAGPRPELGL</sequence>
<evidence type="ECO:0000313" key="1">
    <source>
        <dbReference type="EMBL" id="KYF77915.1"/>
    </source>
</evidence>
<dbReference type="AlphaFoldDB" id="A0A150RCG9"/>